<feature type="compositionally biased region" description="Polar residues" evidence="4">
    <location>
        <begin position="349"/>
        <end position="358"/>
    </location>
</feature>
<feature type="region of interest" description="Disordered" evidence="4">
    <location>
        <begin position="1"/>
        <end position="22"/>
    </location>
</feature>
<evidence type="ECO:0000256" key="1">
    <source>
        <dbReference type="ARBA" id="ARBA00005234"/>
    </source>
</evidence>
<dbReference type="Proteomes" id="UP001172457">
    <property type="component" value="Chromosome 8"/>
</dbReference>
<feature type="domain" description="Ubiquitin-like protease family profile" evidence="5">
    <location>
        <begin position="614"/>
        <end position="806"/>
    </location>
</feature>
<comment type="caution">
    <text evidence="6">The sequence shown here is derived from an EMBL/GenBank/DDBJ whole genome shotgun (WGS) entry which is preliminary data.</text>
</comment>
<keyword evidence="7" id="KW-1185">Reference proteome</keyword>
<evidence type="ECO:0000256" key="2">
    <source>
        <dbReference type="ARBA" id="ARBA00022670"/>
    </source>
</evidence>
<keyword evidence="3" id="KW-0378">Hydrolase</keyword>
<proteinExistence type="inferred from homology"/>
<dbReference type="InterPro" id="IPR038765">
    <property type="entry name" value="Papain-like_cys_pep_sf"/>
</dbReference>
<evidence type="ECO:0000313" key="7">
    <source>
        <dbReference type="Proteomes" id="UP001172457"/>
    </source>
</evidence>
<comment type="similarity">
    <text evidence="1">Belongs to the peptidase C48 family.</text>
</comment>
<feature type="region of interest" description="Disordered" evidence="4">
    <location>
        <begin position="531"/>
        <end position="576"/>
    </location>
</feature>
<dbReference type="PROSITE" id="PS50600">
    <property type="entry name" value="ULP_PROTEASE"/>
    <property type="match status" value="1"/>
</dbReference>
<dbReference type="SUPFAM" id="SSF54001">
    <property type="entry name" value="Cysteine proteinases"/>
    <property type="match status" value="1"/>
</dbReference>
<accession>A0AA38SKC8</accession>
<dbReference type="Gene3D" id="3.40.395.10">
    <property type="entry name" value="Adenoviral Proteinase, Chain A"/>
    <property type="match status" value="1"/>
</dbReference>
<dbReference type="GO" id="GO:0008234">
    <property type="term" value="F:cysteine-type peptidase activity"/>
    <property type="evidence" value="ECO:0007669"/>
    <property type="project" value="InterPro"/>
</dbReference>
<name>A0AA38SKC8_9ASTR</name>
<gene>
    <name evidence="6" type="ORF">OSB04_030493</name>
</gene>
<dbReference type="GO" id="GO:0006508">
    <property type="term" value="P:proteolysis"/>
    <property type="evidence" value="ECO:0007669"/>
    <property type="project" value="UniProtKB-KW"/>
</dbReference>
<organism evidence="6 7">
    <name type="scientific">Centaurea solstitialis</name>
    <name type="common">yellow star-thistle</name>
    <dbReference type="NCBI Taxonomy" id="347529"/>
    <lineage>
        <taxon>Eukaryota</taxon>
        <taxon>Viridiplantae</taxon>
        <taxon>Streptophyta</taxon>
        <taxon>Embryophyta</taxon>
        <taxon>Tracheophyta</taxon>
        <taxon>Spermatophyta</taxon>
        <taxon>Magnoliopsida</taxon>
        <taxon>eudicotyledons</taxon>
        <taxon>Gunneridae</taxon>
        <taxon>Pentapetalae</taxon>
        <taxon>asterids</taxon>
        <taxon>campanulids</taxon>
        <taxon>Asterales</taxon>
        <taxon>Asteraceae</taxon>
        <taxon>Carduoideae</taxon>
        <taxon>Cardueae</taxon>
        <taxon>Centaureinae</taxon>
        <taxon>Centaurea</taxon>
    </lineage>
</organism>
<dbReference type="EMBL" id="JARYMX010000008">
    <property type="protein sequence ID" value="KAJ9537760.1"/>
    <property type="molecule type" value="Genomic_DNA"/>
</dbReference>
<protein>
    <recommendedName>
        <fullName evidence="5">Ubiquitin-like protease family profile domain-containing protein</fullName>
    </recommendedName>
</protein>
<feature type="compositionally biased region" description="Basic and acidic residues" evidence="4">
    <location>
        <begin position="551"/>
        <end position="573"/>
    </location>
</feature>
<evidence type="ECO:0000259" key="5">
    <source>
        <dbReference type="PROSITE" id="PS50600"/>
    </source>
</evidence>
<feature type="compositionally biased region" description="Polar residues" evidence="4">
    <location>
        <begin position="1"/>
        <end position="13"/>
    </location>
</feature>
<dbReference type="AlphaFoldDB" id="A0AA38SKC8"/>
<evidence type="ECO:0000256" key="3">
    <source>
        <dbReference type="ARBA" id="ARBA00022801"/>
    </source>
</evidence>
<reference evidence="6" key="1">
    <citation type="submission" date="2023-03" db="EMBL/GenBank/DDBJ databases">
        <title>Chromosome-scale reference genome and RAD-based genetic map of yellow starthistle (Centaurea solstitialis) reveal putative structural variation and QTLs associated with invader traits.</title>
        <authorList>
            <person name="Reatini B."/>
            <person name="Cang F.A."/>
            <person name="Jiang Q."/>
            <person name="Mckibben M.T.W."/>
            <person name="Barker M.S."/>
            <person name="Rieseberg L.H."/>
            <person name="Dlugosch K.M."/>
        </authorList>
    </citation>
    <scope>NUCLEOTIDE SEQUENCE</scope>
    <source>
        <strain evidence="6">CAN-66</strain>
        <tissue evidence="6">Leaf</tissue>
    </source>
</reference>
<dbReference type="PANTHER" id="PTHR34835">
    <property type="entry name" value="OS07G0283600 PROTEIN-RELATED"/>
    <property type="match status" value="1"/>
</dbReference>
<dbReference type="InterPro" id="IPR003653">
    <property type="entry name" value="Peptidase_C48_C"/>
</dbReference>
<keyword evidence="2" id="KW-0645">Protease</keyword>
<evidence type="ECO:0000313" key="6">
    <source>
        <dbReference type="EMBL" id="KAJ9537760.1"/>
    </source>
</evidence>
<sequence>MEVITISSTPSYSRSKKTGDIHNQESVVQQIAKREEIRAGKQIKDEHEDCVTKKPRIEISPPTVVEEKPNVQGGPSQHNSNNVQIKKYSTLNTRTSPKTLYDTVRGLNQAQRKAVCDMGLESIAKMTIDGVPSKLGFYVVDILNTKDMLLEVSNGSIPISRQSIQKLMGLRSGGVDLDEQNDVHENQITTEQWKAQFDKPKIRPTDVMKQILSTNDSGIMFKMNFLVLFVNLIAECTTNGTCNINFISKIKNEDMIPHIDWCKFIYDKVRQSKQRWNRNNTYCFYAGPLTYITLLYVESTISPTVEVQQKKHAISAWNIGLLRKRQTIEIAEGGFGLLPIRHGCISSTVKQEHTAPNTPTTPPKEPGRKEYIQHVDQNMKLLVKAKYFVEKSLQAAFSKYPEDPMFLRFLKQYETVFNINRHEGGTSKHHDQPQDGASASRANVIEHPMHEVDELPMYRHPSTLTPLYYSPEFIEEIEKSTKKLIQTSKAKKKLELTEATLPTVNASTSTANTTNDDDIPKFDLGISPVKEKAADIHSPPPKPTSSTCVDNGKRVADEPNKNPKHESKRETKVGRPSSIPIRHTISRLAHNCGRQASYRMGVVKLWFNQSEDGIKITRLHLESLAAKAILTHRFLDAWACVLNYDERLRSRESPRRYFFKTNVMMDSRLRTKTTNINKQYALFRRNLAASTNNRMDIVRMKDIDLVFFPIVCSTHWYVVVFNLKKPSVVILDNKYAAPMDNDTTMHYYGNVTDVLQMLMIKHLTTVGHQAGNILDGVGQERPEMDWQTRSNFQDYGLFTMRHMECYMGNTRGWRIGIGSEGSTQDSQLADLRMKITTKLLQSGCNKKKIFVTKEMHKWFSLEEKIRIQLSAAAYETQTDRLPL</sequence>
<dbReference type="Pfam" id="PF02902">
    <property type="entry name" value="Peptidase_C48"/>
    <property type="match status" value="1"/>
</dbReference>
<feature type="region of interest" description="Disordered" evidence="4">
    <location>
        <begin position="349"/>
        <end position="368"/>
    </location>
</feature>
<evidence type="ECO:0000256" key="4">
    <source>
        <dbReference type="SAM" id="MobiDB-lite"/>
    </source>
</evidence>
<dbReference type="PANTHER" id="PTHR34835:SF90">
    <property type="entry name" value="AMINOTRANSFERASE-LIKE PLANT MOBILE DOMAIN-CONTAINING PROTEIN"/>
    <property type="match status" value="1"/>
</dbReference>